<keyword evidence="1" id="KW-0472">Membrane</keyword>
<dbReference type="Proteomes" id="UP001306592">
    <property type="component" value="Unassembled WGS sequence"/>
</dbReference>
<protein>
    <submittedName>
        <fullName evidence="2">DUF2919 domain-containing protein</fullName>
    </submittedName>
</protein>
<proteinExistence type="predicted"/>
<gene>
    <name evidence="2" type="ORF">V8N49_11460</name>
</gene>
<keyword evidence="3" id="KW-1185">Reference proteome</keyword>
<feature type="transmembrane region" description="Helical" evidence="1">
    <location>
        <begin position="18"/>
        <end position="37"/>
    </location>
</feature>
<organism evidence="2 3">
    <name type="scientific">Erwinia aphidicola</name>
    <dbReference type="NCBI Taxonomy" id="68334"/>
    <lineage>
        <taxon>Bacteria</taxon>
        <taxon>Pseudomonadati</taxon>
        <taxon>Pseudomonadota</taxon>
        <taxon>Gammaproteobacteria</taxon>
        <taxon>Enterobacterales</taxon>
        <taxon>Erwiniaceae</taxon>
        <taxon>Erwinia</taxon>
    </lineage>
</organism>
<reference evidence="2 3" key="1">
    <citation type="submission" date="2024-02" db="EMBL/GenBank/DDBJ databases">
        <title>First report Erwinia aphidicola in onion in Chile.</title>
        <authorList>
            <person name="Valenzuela M."/>
            <person name="Pena M."/>
            <person name="Dutta B."/>
        </authorList>
    </citation>
    <scope>NUCLEOTIDE SEQUENCE [LARGE SCALE GENOMIC DNA]</scope>
    <source>
        <strain evidence="2 3">QCJ3A</strain>
    </source>
</reference>
<keyword evidence="1" id="KW-1133">Transmembrane helix</keyword>
<dbReference type="Pfam" id="PF11143">
    <property type="entry name" value="DUF2919"/>
    <property type="match status" value="1"/>
</dbReference>
<dbReference type="InterPro" id="IPR021318">
    <property type="entry name" value="DUF2919"/>
</dbReference>
<dbReference type="RefSeq" id="WP_099753437.1">
    <property type="nucleotide sequence ID" value="NZ_CAKKMT010000004.1"/>
</dbReference>
<accession>A0ABU8DFH5</accession>
<feature type="transmembrane region" description="Helical" evidence="1">
    <location>
        <begin position="117"/>
        <end position="134"/>
    </location>
</feature>
<evidence type="ECO:0000313" key="3">
    <source>
        <dbReference type="Proteomes" id="UP001306592"/>
    </source>
</evidence>
<dbReference type="EMBL" id="JBANEI010000006">
    <property type="protein sequence ID" value="MEI2682277.1"/>
    <property type="molecule type" value="Genomic_DNA"/>
</dbReference>
<name>A0ABU8DFH5_ERWAP</name>
<keyword evidence="1" id="KW-0812">Transmembrane</keyword>
<evidence type="ECO:0000256" key="1">
    <source>
        <dbReference type="SAM" id="Phobius"/>
    </source>
</evidence>
<sequence>MNYSPDDYDAKGQLRLPLSFWAILLLQARTWVMFVMAGASRQQGTQLLELFYPDTHSFWLGLGFGIPAAIGLLLTGYRQRLPRLWQAWRWVLIITLAVTMLAPLLMQWQEEDPLSELLLMVTLLDGLALLALLFSPRLRDCFDPAKNH</sequence>
<feature type="transmembrane region" description="Helical" evidence="1">
    <location>
        <begin position="57"/>
        <end position="75"/>
    </location>
</feature>
<evidence type="ECO:0000313" key="2">
    <source>
        <dbReference type="EMBL" id="MEI2682277.1"/>
    </source>
</evidence>
<comment type="caution">
    <text evidence="2">The sequence shown here is derived from an EMBL/GenBank/DDBJ whole genome shotgun (WGS) entry which is preliminary data.</text>
</comment>
<feature type="transmembrane region" description="Helical" evidence="1">
    <location>
        <begin position="87"/>
        <end position="105"/>
    </location>
</feature>